<keyword evidence="3" id="KW-0808">Transferase</keyword>
<dbReference type="STRING" id="1231339.Abci_003_023"/>
<dbReference type="EMBL" id="BAMV01000003">
    <property type="protein sequence ID" value="GAN59260.1"/>
    <property type="molecule type" value="Genomic_DNA"/>
</dbReference>
<evidence type="ECO:0000256" key="1">
    <source>
        <dbReference type="ARBA" id="ARBA00038240"/>
    </source>
</evidence>
<dbReference type="InterPro" id="IPR050249">
    <property type="entry name" value="Pseudomonas-type_ThrB"/>
</dbReference>
<dbReference type="PANTHER" id="PTHR21064">
    <property type="entry name" value="AMINOGLYCOSIDE PHOSPHOTRANSFERASE DOMAIN-CONTAINING PROTEIN-RELATED"/>
    <property type="match status" value="1"/>
</dbReference>
<sequence>MGKKSAPVGQFGVHGVQSKRDWPCLTEAEIQAVAAQYPDLPPAPTVSWNSMRPFSAAARIDGAGCSERENGAGDFLIKRHHASLRGVAALQEEHAFMRHLHQHGVPVCLPCVTRSGATALALGEWTYEVFPLAAGQDVYRDVMSWQPYKNAGHATAAGRALALLHKASASYPAPGRGERSAAGLRAGRPLTSSLNAIGQPDFLDALQNWVALQPGLMPQLAHRSWLADCAAVLVPLHDRLKPHLATLPTLWGHGDWHGSNLFWQQGQGAHNPAEPQGSVSCVLDFGMADRTSAMFDLAVALERSMVDWLDPAENRRVFYPHMAAFLNGYAQAKPLAPQDCAQLGAFLPLVHVEFALSEVAYFGTLLQDAASAEVAYTEYLLGHARWFATGQGRAVLTWLGTAAQEPQAVGPKQA</sequence>
<dbReference type="EMBL" id="BJVU01000006">
    <property type="protein sequence ID" value="GEL59009.1"/>
    <property type="molecule type" value="Genomic_DNA"/>
</dbReference>
<dbReference type="AlphaFoldDB" id="A0A0D6N0M6"/>
<dbReference type="Pfam" id="PF01636">
    <property type="entry name" value="APH"/>
    <property type="match status" value="1"/>
</dbReference>
<dbReference type="Gene3D" id="3.90.1200.10">
    <property type="match status" value="1"/>
</dbReference>
<evidence type="ECO:0000313" key="5">
    <source>
        <dbReference type="Proteomes" id="UP000032671"/>
    </source>
</evidence>
<reference evidence="3 5" key="1">
    <citation type="submission" date="2012-11" db="EMBL/GenBank/DDBJ databases">
        <title>Whole genome sequence of Acetobacter cibinongensis 4H-1.</title>
        <authorList>
            <person name="Azuma Y."/>
            <person name="Higashiura N."/>
            <person name="Hirakawa H."/>
            <person name="Matsushita K."/>
        </authorList>
    </citation>
    <scope>NUCLEOTIDE SEQUENCE [LARGE SCALE GENOMIC DNA]</scope>
    <source>
        <strain evidence="3 5">4H-1</strain>
    </source>
</reference>
<evidence type="ECO:0000313" key="6">
    <source>
        <dbReference type="Proteomes" id="UP000321891"/>
    </source>
</evidence>
<dbReference type="Proteomes" id="UP000032671">
    <property type="component" value="Unassembled WGS sequence"/>
</dbReference>
<dbReference type="InterPro" id="IPR011009">
    <property type="entry name" value="Kinase-like_dom_sf"/>
</dbReference>
<gene>
    <name evidence="3" type="ORF">Abci_003_023</name>
    <name evidence="4" type="ORF">ACI01nite_16110</name>
</gene>
<dbReference type="GO" id="GO:0004413">
    <property type="term" value="F:homoserine kinase activity"/>
    <property type="evidence" value="ECO:0007669"/>
    <property type="project" value="TreeGrafter"/>
</dbReference>
<proteinExistence type="inferred from homology"/>
<name>A0A0D6N0M6_9PROT</name>
<evidence type="ECO:0000313" key="3">
    <source>
        <dbReference type="EMBL" id="GAN59260.1"/>
    </source>
</evidence>
<accession>A0A6N3SRD4</accession>
<dbReference type="PANTHER" id="PTHR21064:SF6">
    <property type="entry name" value="AMINOGLYCOSIDE PHOSPHOTRANSFERASE DOMAIN-CONTAINING PROTEIN"/>
    <property type="match status" value="1"/>
</dbReference>
<keyword evidence="6" id="KW-1185">Reference proteome</keyword>
<dbReference type="GO" id="GO:0009088">
    <property type="term" value="P:threonine biosynthetic process"/>
    <property type="evidence" value="ECO:0007669"/>
    <property type="project" value="TreeGrafter"/>
</dbReference>
<evidence type="ECO:0000259" key="2">
    <source>
        <dbReference type="Pfam" id="PF01636"/>
    </source>
</evidence>
<protein>
    <submittedName>
        <fullName evidence="3">Aminoglycoside phospho transferase</fullName>
    </submittedName>
    <submittedName>
        <fullName evidence="4">Aminoglycoside phosphotransferase</fullName>
    </submittedName>
</protein>
<reference evidence="4 6" key="2">
    <citation type="submission" date="2019-07" db="EMBL/GenBank/DDBJ databases">
        <title>Whole genome shotgun sequence of Acetobacter cibinongensis NBRC 16605.</title>
        <authorList>
            <person name="Hosoyama A."/>
            <person name="Uohara A."/>
            <person name="Ohji S."/>
            <person name="Ichikawa N."/>
        </authorList>
    </citation>
    <scope>NUCLEOTIDE SEQUENCE [LARGE SCALE GENOMIC DNA]</scope>
    <source>
        <strain evidence="4 6">NBRC 16605</strain>
    </source>
</reference>
<dbReference type="Proteomes" id="UP000321891">
    <property type="component" value="Unassembled WGS sequence"/>
</dbReference>
<organism evidence="3 5">
    <name type="scientific">Acetobacter cibinongensis</name>
    <dbReference type="NCBI Taxonomy" id="146475"/>
    <lineage>
        <taxon>Bacteria</taxon>
        <taxon>Pseudomonadati</taxon>
        <taxon>Pseudomonadota</taxon>
        <taxon>Alphaproteobacteria</taxon>
        <taxon>Acetobacterales</taxon>
        <taxon>Acetobacteraceae</taxon>
        <taxon>Acetobacter</taxon>
    </lineage>
</organism>
<accession>A0A0D6N0M6</accession>
<dbReference type="InterPro" id="IPR002575">
    <property type="entry name" value="Aminoglycoside_PTrfase"/>
</dbReference>
<comment type="caution">
    <text evidence="3">The sequence shown here is derived from an EMBL/GenBank/DDBJ whole genome shotgun (WGS) entry which is preliminary data.</text>
</comment>
<feature type="domain" description="Aminoglycoside phosphotransferase" evidence="2">
    <location>
        <begin position="69"/>
        <end position="317"/>
    </location>
</feature>
<dbReference type="RefSeq" id="WP_048837365.1">
    <property type="nucleotide sequence ID" value="NZ_BAMV01000003.1"/>
</dbReference>
<comment type="similarity">
    <text evidence="1">Belongs to the pseudomonas-type ThrB family.</text>
</comment>
<evidence type="ECO:0000313" key="4">
    <source>
        <dbReference type="EMBL" id="GEL59009.1"/>
    </source>
</evidence>
<dbReference type="SUPFAM" id="SSF56112">
    <property type="entry name" value="Protein kinase-like (PK-like)"/>
    <property type="match status" value="1"/>
</dbReference>